<organism evidence="5 6">
    <name type="scientific">Lentibacillus kimchii</name>
    <dbReference type="NCBI Taxonomy" id="1542911"/>
    <lineage>
        <taxon>Bacteria</taxon>
        <taxon>Bacillati</taxon>
        <taxon>Bacillota</taxon>
        <taxon>Bacilli</taxon>
        <taxon>Bacillales</taxon>
        <taxon>Bacillaceae</taxon>
        <taxon>Lentibacillus</taxon>
    </lineage>
</organism>
<evidence type="ECO:0000313" key="6">
    <source>
        <dbReference type="Proteomes" id="UP001596620"/>
    </source>
</evidence>
<feature type="domain" description="5'-Nucleotidase C-terminal" evidence="4">
    <location>
        <begin position="290"/>
        <end position="427"/>
    </location>
</feature>
<dbReference type="Gene3D" id="3.90.780.10">
    <property type="entry name" value="5'-Nucleotidase, C-terminal domain"/>
    <property type="match status" value="1"/>
</dbReference>
<comment type="caution">
    <text evidence="5">The sequence shown here is derived from an EMBL/GenBank/DDBJ whole genome shotgun (WGS) entry which is preliminary data.</text>
</comment>
<dbReference type="Pfam" id="PF02872">
    <property type="entry name" value="5_nucleotid_C"/>
    <property type="match status" value="1"/>
</dbReference>
<dbReference type="PANTHER" id="PTHR11575:SF24">
    <property type="entry name" value="5'-NUCLEOTIDASE"/>
    <property type="match status" value="1"/>
</dbReference>
<dbReference type="InterPro" id="IPR011240">
    <property type="entry name" value="Pesterase_YunD"/>
</dbReference>
<accession>A0ABW2USM7</accession>
<evidence type="ECO:0000313" key="5">
    <source>
        <dbReference type="EMBL" id="MFC7746096.1"/>
    </source>
</evidence>
<evidence type="ECO:0000256" key="1">
    <source>
        <dbReference type="ARBA" id="ARBA00022729"/>
    </source>
</evidence>
<dbReference type="PRINTS" id="PR01607">
    <property type="entry name" value="APYRASEFAMLY"/>
</dbReference>
<name>A0ABW2USM7_9BACI</name>
<dbReference type="SUPFAM" id="SSF56300">
    <property type="entry name" value="Metallo-dependent phosphatases"/>
    <property type="match status" value="1"/>
</dbReference>
<dbReference type="InterPro" id="IPR036907">
    <property type="entry name" value="5'-Nucleotdase_C_sf"/>
</dbReference>
<dbReference type="SUPFAM" id="SSF55816">
    <property type="entry name" value="5'-nucleotidase (syn. UDP-sugar hydrolase), C-terminal domain"/>
    <property type="match status" value="1"/>
</dbReference>
<dbReference type="Proteomes" id="UP001596620">
    <property type="component" value="Unassembled WGS sequence"/>
</dbReference>
<keyword evidence="1" id="KW-0732">Signal</keyword>
<keyword evidence="2" id="KW-0547">Nucleotide-binding</keyword>
<dbReference type="EMBL" id="JBHTGR010000004">
    <property type="protein sequence ID" value="MFC7746096.1"/>
    <property type="molecule type" value="Genomic_DNA"/>
</dbReference>
<dbReference type="PIRSF" id="PIRSF036361">
    <property type="entry name" value="YunD"/>
    <property type="match status" value="1"/>
</dbReference>
<evidence type="ECO:0000256" key="2">
    <source>
        <dbReference type="RuleBase" id="RU362119"/>
    </source>
</evidence>
<reference evidence="6" key="1">
    <citation type="journal article" date="2019" name="Int. J. Syst. Evol. Microbiol.">
        <title>The Global Catalogue of Microorganisms (GCM) 10K type strain sequencing project: providing services to taxonomists for standard genome sequencing and annotation.</title>
        <authorList>
            <consortium name="The Broad Institute Genomics Platform"/>
            <consortium name="The Broad Institute Genome Sequencing Center for Infectious Disease"/>
            <person name="Wu L."/>
            <person name="Ma J."/>
        </authorList>
    </citation>
    <scope>NUCLEOTIDE SEQUENCE [LARGE SCALE GENOMIC DNA]</scope>
    <source>
        <strain evidence="6">JCM 30234</strain>
    </source>
</reference>
<evidence type="ECO:0000259" key="3">
    <source>
        <dbReference type="Pfam" id="PF00149"/>
    </source>
</evidence>
<protein>
    <submittedName>
        <fullName evidence="5">Bifunctional metallophosphatase/5'-nucleotidase</fullName>
    </submittedName>
</protein>
<dbReference type="InterPro" id="IPR004843">
    <property type="entry name" value="Calcineurin-like_PHP"/>
</dbReference>
<dbReference type="CDD" id="cd00845">
    <property type="entry name" value="MPP_UshA_N_like"/>
    <property type="match status" value="1"/>
</dbReference>
<sequence>MQEKLYFYYTNDLHSNFNNWPQVAGFLKEAKARRASENQASWIMDIGDHVDRVHPVAEAFMGKANVQLMNDVGYDLATLGNNEGITMSHDELYHLYDDAAFQVVCANLQSMTETEPEWLQSTVYLQSDSGIRIGVIGLTAPFNAFYELLDWHISAPFETLEKHLNHMKESADIIVLMSHLGISQDQKIAHRFKAIDVIIGGHTHHLLRNGETVENTLITAAGKHCGFAGEVELTWDHARQELIDKTAAVYDMTEQPRDLAAEETLNTLTEKADDLLGKPVIELAEPIEVKWFQHTEIMQKLTDTLKEWTHADAAMLNAGVLLDQIPAGFVTHKDIHRICPHPINPCMVELNGAELTEVIRASLSKDFTELKLKGFGFRGEILGQMIYSDLDVQTVVRDDGSEYLESVYYQGMPLDPAKQYRIATADTFTFGRLLPEIANAEDKHYVLPEFLRDLLTYTLRHKVPAD</sequence>
<comment type="similarity">
    <text evidence="2">Belongs to the 5'-nucleotidase family.</text>
</comment>
<keyword evidence="2" id="KW-0378">Hydrolase</keyword>
<dbReference type="InterPro" id="IPR006179">
    <property type="entry name" value="5_nucleotidase/apyrase"/>
</dbReference>
<dbReference type="RefSeq" id="WP_382357577.1">
    <property type="nucleotide sequence ID" value="NZ_JBHTGR010000004.1"/>
</dbReference>
<dbReference type="Pfam" id="PF00149">
    <property type="entry name" value="Metallophos"/>
    <property type="match status" value="1"/>
</dbReference>
<dbReference type="InterPro" id="IPR008334">
    <property type="entry name" value="5'-Nucleotdase_C"/>
</dbReference>
<keyword evidence="6" id="KW-1185">Reference proteome</keyword>
<gene>
    <name evidence="5" type="ORF">ACFQU8_02425</name>
</gene>
<evidence type="ECO:0000259" key="4">
    <source>
        <dbReference type="Pfam" id="PF02872"/>
    </source>
</evidence>
<proteinExistence type="inferred from homology"/>
<dbReference type="PANTHER" id="PTHR11575">
    <property type="entry name" value="5'-NUCLEOTIDASE-RELATED"/>
    <property type="match status" value="1"/>
</dbReference>
<dbReference type="Gene3D" id="3.60.21.10">
    <property type="match status" value="1"/>
</dbReference>
<dbReference type="InterPro" id="IPR029052">
    <property type="entry name" value="Metallo-depent_PP-like"/>
</dbReference>
<feature type="domain" description="Calcineurin-like phosphoesterase" evidence="3">
    <location>
        <begin position="8"/>
        <end position="205"/>
    </location>
</feature>